<evidence type="ECO:0000313" key="4">
    <source>
        <dbReference type="EMBL" id="HGC44189.1"/>
    </source>
</evidence>
<evidence type="ECO:0000256" key="1">
    <source>
        <dbReference type="ARBA" id="ARBA00022679"/>
    </source>
</evidence>
<dbReference type="PANTHER" id="PTHR46401">
    <property type="entry name" value="GLYCOSYLTRANSFERASE WBBK-RELATED"/>
    <property type="match status" value="1"/>
</dbReference>
<dbReference type="Gene3D" id="3.40.50.2000">
    <property type="entry name" value="Glycogen Phosphorylase B"/>
    <property type="match status" value="1"/>
</dbReference>
<proteinExistence type="predicted"/>
<sequence>MLFDAVYLDISQFTAEPLRTGVQRVLIRSLAHFPQERILPFRVVDAGHVAVLDPAVVGLCCRYFEAPSASRRDALRLSEAPGQASPPGPAHAAETLLIKLIAAQPLAVIESARFFRRARRIINLEAFGNAERARFYIGCPAAYRHKVLHFIHDFLLFEKPELFPQLNWRHASDYVFLFEALSVAGGYLVATPELGQKVARYFNRPAADVHFVPFGGDLAPSPAAPPRPSIGKKRRRITVLGTIEPRKFPRLVAAALQGLATRHRDLDCVMIGSWGWVDEGTRAAIAAIFASGAVRHVENASDAALRALLAETDLAIYVSSAEGFGLPVIEFAALGVPLITNRAVPAAELVAAEAVVLDEVSENALIAAAEQLLQEARPRRPYYRWSWADSAVAILRAAGLAMAETASEVDLHAGWRDAMQLVRRLRAAKLDWETLKSTVAAFLAAERPALATLAVGARAELVEALSEIVSDNLERLHWADLKSAEPLLGELLAALAAADALDGLGRAFQAFLGRPIDPRAAAESRQFAPPARRLARIIEIIHCDEAGAFLGEAMSAALRHLIGAVARLLNATLDDRFDLFDLFAVLGLAPPTLADIRRAEPCGPAAGERLALLAAFASRRPVMGDAIDLLLEALAGFLLAGQGAPGGEGEERGGEREEEAREEGGSGGSPARVTTLALDSPLLLRGWYPLEEAGAAPFRWMESAGLIVNPDHRRPVAEVRLRIGAVYGAAEPQVAGLLGYRPASVAVRRDAASGEWLVSLAAAAAPVRAETVEVHSLASGCPAEDEAGSHDRRRLSLCLREVAFVYGGDGTHT</sequence>
<keyword evidence="1" id="KW-0808">Transferase</keyword>
<feature type="region of interest" description="Disordered" evidence="2">
    <location>
        <begin position="642"/>
        <end position="673"/>
    </location>
</feature>
<reference evidence="4" key="1">
    <citation type="journal article" date="2020" name="mSystems">
        <title>Genome- and Community-Level Interaction Insights into Carbon Utilization and Element Cycling Functions of Hydrothermarchaeota in Hydrothermal Sediment.</title>
        <authorList>
            <person name="Zhou Z."/>
            <person name="Liu Y."/>
            <person name="Xu W."/>
            <person name="Pan J."/>
            <person name="Luo Z.H."/>
            <person name="Li M."/>
        </authorList>
    </citation>
    <scope>NUCLEOTIDE SEQUENCE</scope>
    <source>
        <strain evidence="4">SpSt-997</strain>
    </source>
</reference>
<accession>A0A8J4M7H4</accession>
<dbReference type="InterPro" id="IPR001296">
    <property type="entry name" value="Glyco_trans_1"/>
</dbReference>
<evidence type="ECO:0000259" key="3">
    <source>
        <dbReference type="Pfam" id="PF00534"/>
    </source>
</evidence>
<organism evidence="4">
    <name type="scientific">Acidicaldus sp</name>
    <dbReference type="NCBI Taxonomy" id="1872105"/>
    <lineage>
        <taxon>Bacteria</taxon>
        <taxon>Pseudomonadati</taxon>
        <taxon>Pseudomonadota</taxon>
        <taxon>Alphaproteobacteria</taxon>
        <taxon>Acetobacterales</taxon>
        <taxon>Acetobacteraceae</taxon>
        <taxon>Acidicaldus</taxon>
    </lineage>
</organism>
<dbReference type="AlphaFoldDB" id="A0A8J4M7H4"/>
<protein>
    <submittedName>
        <fullName evidence="4">Glycosyltransferase</fullName>
    </submittedName>
</protein>
<dbReference type="GO" id="GO:0016757">
    <property type="term" value="F:glycosyltransferase activity"/>
    <property type="evidence" value="ECO:0007669"/>
    <property type="project" value="InterPro"/>
</dbReference>
<dbReference type="Pfam" id="PF00534">
    <property type="entry name" value="Glycos_transf_1"/>
    <property type="match status" value="1"/>
</dbReference>
<dbReference type="EMBL" id="DTQM01000253">
    <property type="protein sequence ID" value="HGC44189.1"/>
    <property type="molecule type" value="Genomic_DNA"/>
</dbReference>
<feature type="compositionally biased region" description="Basic and acidic residues" evidence="2">
    <location>
        <begin position="649"/>
        <end position="664"/>
    </location>
</feature>
<feature type="domain" description="Glycosyl transferase family 1" evidence="3">
    <location>
        <begin position="229"/>
        <end position="377"/>
    </location>
</feature>
<comment type="caution">
    <text evidence="4">The sequence shown here is derived from an EMBL/GenBank/DDBJ whole genome shotgun (WGS) entry which is preliminary data.</text>
</comment>
<evidence type="ECO:0000256" key="2">
    <source>
        <dbReference type="SAM" id="MobiDB-lite"/>
    </source>
</evidence>
<name>A0A8J4M7H4_9PROT</name>
<gene>
    <name evidence="4" type="ORF">ENY07_13365</name>
</gene>
<dbReference type="PANTHER" id="PTHR46401:SF2">
    <property type="entry name" value="GLYCOSYLTRANSFERASE WBBK-RELATED"/>
    <property type="match status" value="1"/>
</dbReference>
<dbReference type="GO" id="GO:0009103">
    <property type="term" value="P:lipopolysaccharide biosynthetic process"/>
    <property type="evidence" value="ECO:0007669"/>
    <property type="project" value="TreeGrafter"/>
</dbReference>
<dbReference type="SUPFAM" id="SSF53756">
    <property type="entry name" value="UDP-Glycosyltransferase/glycogen phosphorylase"/>
    <property type="match status" value="1"/>
</dbReference>